<protein>
    <submittedName>
        <fullName evidence="1">Uncharacterized protein</fullName>
    </submittedName>
</protein>
<dbReference type="AlphaFoldDB" id="A0A3N4J821"/>
<proteinExistence type="predicted"/>
<keyword evidence="2" id="KW-1185">Reference proteome</keyword>
<dbReference type="OrthoDB" id="5415889at2759"/>
<organism evidence="1 2">
    <name type="scientific">Choiromyces venosus 120613-1</name>
    <dbReference type="NCBI Taxonomy" id="1336337"/>
    <lineage>
        <taxon>Eukaryota</taxon>
        <taxon>Fungi</taxon>
        <taxon>Dikarya</taxon>
        <taxon>Ascomycota</taxon>
        <taxon>Pezizomycotina</taxon>
        <taxon>Pezizomycetes</taxon>
        <taxon>Pezizales</taxon>
        <taxon>Tuberaceae</taxon>
        <taxon>Choiromyces</taxon>
    </lineage>
</organism>
<reference evidence="1 2" key="1">
    <citation type="journal article" date="2018" name="Nat. Ecol. Evol.">
        <title>Pezizomycetes genomes reveal the molecular basis of ectomycorrhizal truffle lifestyle.</title>
        <authorList>
            <person name="Murat C."/>
            <person name="Payen T."/>
            <person name="Noel B."/>
            <person name="Kuo A."/>
            <person name="Morin E."/>
            <person name="Chen J."/>
            <person name="Kohler A."/>
            <person name="Krizsan K."/>
            <person name="Balestrini R."/>
            <person name="Da Silva C."/>
            <person name="Montanini B."/>
            <person name="Hainaut M."/>
            <person name="Levati E."/>
            <person name="Barry K.W."/>
            <person name="Belfiori B."/>
            <person name="Cichocki N."/>
            <person name="Clum A."/>
            <person name="Dockter R.B."/>
            <person name="Fauchery L."/>
            <person name="Guy J."/>
            <person name="Iotti M."/>
            <person name="Le Tacon F."/>
            <person name="Lindquist E.A."/>
            <person name="Lipzen A."/>
            <person name="Malagnac F."/>
            <person name="Mello A."/>
            <person name="Molinier V."/>
            <person name="Miyauchi S."/>
            <person name="Poulain J."/>
            <person name="Riccioni C."/>
            <person name="Rubini A."/>
            <person name="Sitrit Y."/>
            <person name="Splivallo R."/>
            <person name="Traeger S."/>
            <person name="Wang M."/>
            <person name="Zifcakova L."/>
            <person name="Wipf D."/>
            <person name="Zambonelli A."/>
            <person name="Paolocci F."/>
            <person name="Nowrousian M."/>
            <person name="Ottonello S."/>
            <person name="Baldrian P."/>
            <person name="Spatafora J.W."/>
            <person name="Henrissat B."/>
            <person name="Nagy L.G."/>
            <person name="Aury J.M."/>
            <person name="Wincker P."/>
            <person name="Grigoriev I.V."/>
            <person name="Bonfante P."/>
            <person name="Martin F.M."/>
        </authorList>
    </citation>
    <scope>NUCLEOTIDE SEQUENCE [LARGE SCALE GENOMIC DNA]</scope>
    <source>
        <strain evidence="1 2">120613-1</strain>
    </source>
</reference>
<name>A0A3N4J821_9PEZI</name>
<dbReference type="EMBL" id="ML120438">
    <property type="protein sequence ID" value="RPA94346.1"/>
    <property type="molecule type" value="Genomic_DNA"/>
</dbReference>
<dbReference type="Proteomes" id="UP000276215">
    <property type="component" value="Unassembled WGS sequence"/>
</dbReference>
<evidence type="ECO:0000313" key="2">
    <source>
        <dbReference type="Proteomes" id="UP000276215"/>
    </source>
</evidence>
<sequence length="130" mass="14609">MPESDRKAQIIRMIQQLANGQEELRDQVGELQNQWVFPILVWCRSRTYSLTRQQRLPMMLYNTSASNHAPLRYPAGVPINNLPATRNELKTFTGPQLQVAAEALGLPALPHNALAGQRRVQIAEHLGTSV</sequence>
<accession>A0A3N4J821</accession>
<gene>
    <name evidence="1" type="ORF">L873DRAFT_1701580</name>
</gene>
<evidence type="ECO:0000313" key="1">
    <source>
        <dbReference type="EMBL" id="RPA94346.1"/>
    </source>
</evidence>